<keyword evidence="4 7" id="KW-0369">Histidine metabolism</keyword>
<gene>
    <name evidence="7 9" type="primary">hutI</name>
    <name evidence="9" type="ORF">GCM10009681_30370</name>
</gene>
<evidence type="ECO:0000313" key="9">
    <source>
        <dbReference type="EMBL" id="GAA1757107.1"/>
    </source>
</evidence>
<evidence type="ECO:0000256" key="7">
    <source>
        <dbReference type="HAMAP-Rule" id="MF_00372"/>
    </source>
</evidence>
<proteinExistence type="inferred from homology"/>
<evidence type="ECO:0000256" key="2">
    <source>
        <dbReference type="ARBA" id="ARBA00022723"/>
    </source>
</evidence>
<evidence type="ECO:0000313" key="10">
    <source>
        <dbReference type="Proteomes" id="UP001500655"/>
    </source>
</evidence>
<comment type="pathway">
    <text evidence="7">Amino-acid degradation; L-histidine degradation into L-glutamate; N-formimidoyl-L-glutamate from L-histidine: step 3/3.</text>
</comment>
<sequence>MRAHDAAASGPGTSLLVTNIGELVTNDPRLGDHSPLGVLTDAALVAVDGRVAWVGRAAEAPAADQRIDAAGRAAIPGFVDSHTHLVFAGDRAAEFAARMAGEPYTGGGIRTTVAATRAASDDVLRASVGRLRREALRQGTTTIEIKSGYGLNVADEQRCLRLAAEATAETTFLGAHVVPAEYADRPDDYVALVGGPMMAAVAAYAKWVDVFCERGAFDVEQSRAVLTAGVRAGLLPRVHANQLTAGGGVRLAVEVGAASADHCTHLSGADIDALAGSSTVATLLPGAEFSTRSPYPPARRLLDAGATVALASDCNPGSSFTSSMPFCVALAVREMRMTPAEALWAATAGGARALRRDDVGHLGVGARADVALLDAPSYLHLAYRPGVPLIESVVHDGVLS</sequence>
<dbReference type="EMBL" id="BAAALS010000013">
    <property type="protein sequence ID" value="GAA1757107.1"/>
    <property type="molecule type" value="Genomic_DNA"/>
</dbReference>
<dbReference type="InterPro" id="IPR032466">
    <property type="entry name" value="Metal_Hydrolase"/>
</dbReference>
<comment type="subcellular location">
    <subcellularLocation>
        <location evidence="7">Cytoplasm</location>
    </subcellularLocation>
</comment>
<evidence type="ECO:0000256" key="1">
    <source>
        <dbReference type="ARBA" id="ARBA00012864"/>
    </source>
</evidence>
<feature type="binding site" evidence="7">
    <location>
        <position position="318"/>
    </location>
    <ligand>
        <name>4-imidazolone-5-propanoate</name>
        <dbReference type="ChEBI" id="CHEBI:77893"/>
    </ligand>
</feature>
<feature type="binding site" evidence="7">
    <location>
        <position position="84"/>
    </location>
    <ligand>
        <name>Zn(2+)</name>
        <dbReference type="ChEBI" id="CHEBI:29105"/>
    </ligand>
</feature>
<dbReference type="SUPFAM" id="SSF51556">
    <property type="entry name" value="Metallo-dependent hydrolases"/>
    <property type="match status" value="1"/>
</dbReference>
<protein>
    <recommendedName>
        <fullName evidence="1 7">Imidazolonepropionase</fullName>
        <ecNumber evidence="1 7">3.5.2.7</ecNumber>
    </recommendedName>
    <alternativeName>
        <fullName evidence="7">Imidazolone-5-propionate hydrolase</fullName>
    </alternativeName>
</protein>
<evidence type="ECO:0000256" key="5">
    <source>
        <dbReference type="ARBA" id="ARBA00022833"/>
    </source>
</evidence>
<feature type="binding site" evidence="7">
    <location>
        <position position="149"/>
    </location>
    <ligand>
        <name>N-formimidoyl-L-glutamate</name>
        <dbReference type="ChEBI" id="CHEBI:58928"/>
    </ligand>
</feature>
<dbReference type="InterPro" id="IPR006680">
    <property type="entry name" value="Amidohydro-rel"/>
</dbReference>
<organism evidence="9 10">
    <name type="scientific">Luedemannella helvata</name>
    <dbReference type="NCBI Taxonomy" id="349315"/>
    <lineage>
        <taxon>Bacteria</taxon>
        <taxon>Bacillati</taxon>
        <taxon>Actinomycetota</taxon>
        <taxon>Actinomycetes</taxon>
        <taxon>Micromonosporales</taxon>
        <taxon>Micromonosporaceae</taxon>
        <taxon>Luedemannella</taxon>
    </lineage>
</organism>
<reference evidence="9 10" key="1">
    <citation type="journal article" date="2019" name="Int. J. Syst. Evol. Microbiol.">
        <title>The Global Catalogue of Microorganisms (GCM) 10K type strain sequencing project: providing services to taxonomists for standard genome sequencing and annotation.</title>
        <authorList>
            <consortium name="The Broad Institute Genomics Platform"/>
            <consortium name="The Broad Institute Genome Sequencing Center for Infectious Disease"/>
            <person name="Wu L."/>
            <person name="Ma J."/>
        </authorList>
    </citation>
    <scope>NUCLEOTIDE SEQUENCE [LARGE SCALE GENOMIC DNA]</scope>
    <source>
        <strain evidence="9 10">JCM 13249</strain>
    </source>
</reference>
<evidence type="ECO:0000256" key="6">
    <source>
        <dbReference type="ARBA" id="ARBA00023004"/>
    </source>
</evidence>
<dbReference type="Gene3D" id="2.30.40.10">
    <property type="entry name" value="Urease, subunit C, domain 1"/>
    <property type="match status" value="1"/>
</dbReference>
<dbReference type="SUPFAM" id="SSF51338">
    <property type="entry name" value="Composite domain of metallo-dependent hydrolases"/>
    <property type="match status" value="2"/>
</dbReference>
<keyword evidence="7" id="KW-0963">Cytoplasm</keyword>
<feature type="binding site" evidence="7">
    <location>
        <position position="91"/>
    </location>
    <ligand>
        <name>4-imidazolone-5-propanoate</name>
        <dbReference type="ChEBI" id="CHEBI:77893"/>
    </ligand>
</feature>
<dbReference type="HAMAP" id="MF_00372">
    <property type="entry name" value="HutI"/>
    <property type="match status" value="1"/>
</dbReference>
<dbReference type="EC" id="3.5.2.7" evidence="1 7"/>
<feature type="binding site" evidence="7">
    <location>
        <position position="82"/>
    </location>
    <ligand>
        <name>Zn(2+)</name>
        <dbReference type="ChEBI" id="CHEBI:29105"/>
    </ligand>
</feature>
<feature type="binding site" evidence="7">
    <location>
        <position position="176"/>
    </location>
    <ligand>
        <name>4-imidazolone-5-propanoate</name>
        <dbReference type="ChEBI" id="CHEBI:77893"/>
    </ligand>
</feature>
<feature type="binding site" evidence="7">
    <location>
        <position position="84"/>
    </location>
    <ligand>
        <name>Fe(3+)</name>
        <dbReference type="ChEBI" id="CHEBI:29034"/>
    </ligand>
</feature>
<dbReference type="InterPro" id="IPR005920">
    <property type="entry name" value="HutI"/>
</dbReference>
<feature type="binding site" evidence="7">
    <location>
        <position position="239"/>
    </location>
    <ligand>
        <name>Fe(3+)</name>
        <dbReference type="ChEBI" id="CHEBI:29034"/>
    </ligand>
</feature>
<dbReference type="PANTHER" id="PTHR42752:SF1">
    <property type="entry name" value="IMIDAZOLONEPROPIONASE-RELATED"/>
    <property type="match status" value="1"/>
</dbReference>
<feature type="binding site" evidence="7">
    <location>
        <position position="149"/>
    </location>
    <ligand>
        <name>4-imidazolone-5-propanoate</name>
        <dbReference type="ChEBI" id="CHEBI:77893"/>
    </ligand>
</feature>
<dbReference type="InterPro" id="IPR011059">
    <property type="entry name" value="Metal-dep_hydrolase_composite"/>
</dbReference>
<keyword evidence="5 7" id="KW-0862">Zinc</keyword>
<name>A0ABN2KIN7_9ACTN</name>
<comment type="similarity">
    <text evidence="7">Belongs to the metallo-dependent hydrolases superfamily. HutI family.</text>
</comment>
<comment type="caution">
    <text evidence="9">The sequence shown here is derived from an EMBL/GenBank/DDBJ whole genome shotgun (WGS) entry which is preliminary data.</text>
</comment>
<dbReference type="RefSeq" id="WP_344081958.1">
    <property type="nucleotide sequence ID" value="NZ_BAAALS010000013.1"/>
</dbReference>
<keyword evidence="6 7" id="KW-0408">Iron</keyword>
<feature type="binding site" evidence="7">
    <location>
        <position position="313"/>
    </location>
    <ligand>
        <name>Fe(3+)</name>
        <dbReference type="ChEBI" id="CHEBI:29034"/>
    </ligand>
</feature>
<keyword evidence="3 7" id="KW-0378">Hydrolase</keyword>
<dbReference type="NCBIfam" id="TIGR01224">
    <property type="entry name" value="hutI"/>
    <property type="match status" value="1"/>
</dbReference>
<dbReference type="PANTHER" id="PTHR42752">
    <property type="entry name" value="IMIDAZOLONEPROPIONASE"/>
    <property type="match status" value="1"/>
</dbReference>
<comment type="catalytic activity">
    <reaction evidence="7">
        <text>4-imidazolone-5-propanoate + H2O = N-formimidoyl-L-glutamate</text>
        <dbReference type="Rhea" id="RHEA:23660"/>
        <dbReference type="ChEBI" id="CHEBI:15377"/>
        <dbReference type="ChEBI" id="CHEBI:58928"/>
        <dbReference type="ChEBI" id="CHEBI:77893"/>
        <dbReference type="EC" id="3.5.2.7"/>
    </reaction>
</comment>
<keyword evidence="2 7" id="KW-0479">Metal-binding</keyword>
<dbReference type="Proteomes" id="UP001500655">
    <property type="component" value="Unassembled WGS sequence"/>
</dbReference>
<keyword evidence="10" id="KW-1185">Reference proteome</keyword>
<feature type="binding site" evidence="7">
    <location>
        <position position="315"/>
    </location>
    <ligand>
        <name>N-formimidoyl-L-glutamate</name>
        <dbReference type="ChEBI" id="CHEBI:58928"/>
    </ligand>
</feature>
<comment type="cofactor">
    <cofactor evidence="7">
        <name>Zn(2+)</name>
        <dbReference type="ChEBI" id="CHEBI:29105"/>
    </cofactor>
    <cofactor evidence="7">
        <name>Fe(3+)</name>
        <dbReference type="ChEBI" id="CHEBI:29034"/>
    </cofactor>
    <text evidence="7">Binds 1 zinc or iron ion per subunit.</text>
</comment>
<feature type="binding site" evidence="7">
    <location>
        <position position="239"/>
    </location>
    <ligand>
        <name>Zn(2+)</name>
        <dbReference type="ChEBI" id="CHEBI:29105"/>
    </ligand>
</feature>
<feature type="binding site" evidence="7">
    <location>
        <position position="82"/>
    </location>
    <ligand>
        <name>Fe(3+)</name>
        <dbReference type="ChEBI" id="CHEBI:29034"/>
    </ligand>
</feature>
<evidence type="ECO:0000256" key="4">
    <source>
        <dbReference type="ARBA" id="ARBA00022808"/>
    </source>
</evidence>
<feature type="binding site" evidence="7">
    <location>
        <position position="242"/>
    </location>
    <ligand>
        <name>4-imidazolone-5-propanoate</name>
        <dbReference type="ChEBI" id="CHEBI:77893"/>
    </ligand>
</feature>
<dbReference type="Gene3D" id="3.20.20.140">
    <property type="entry name" value="Metal-dependent hydrolases"/>
    <property type="match status" value="1"/>
</dbReference>
<comment type="function">
    <text evidence="7">Catalyzes the hydrolytic cleavage of the carbon-nitrogen bond in imidazolone-5-propanoate to yield N-formimidoyl-L-glutamate. It is the third step in the universal histidine degradation pathway.</text>
</comment>
<feature type="binding site" evidence="7">
    <location>
        <position position="317"/>
    </location>
    <ligand>
        <name>N-formimidoyl-L-glutamate</name>
        <dbReference type="ChEBI" id="CHEBI:58928"/>
    </ligand>
</feature>
<feature type="domain" description="Amidohydrolase-related" evidence="8">
    <location>
        <begin position="74"/>
        <end position="376"/>
    </location>
</feature>
<accession>A0ABN2KIN7</accession>
<dbReference type="Pfam" id="PF01979">
    <property type="entry name" value="Amidohydro_1"/>
    <property type="match status" value="1"/>
</dbReference>
<evidence type="ECO:0000256" key="3">
    <source>
        <dbReference type="ARBA" id="ARBA00022801"/>
    </source>
</evidence>
<feature type="binding site" evidence="7">
    <location>
        <position position="313"/>
    </location>
    <ligand>
        <name>Zn(2+)</name>
        <dbReference type="ChEBI" id="CHEBI:29105"/>
    </ligand>
</feature>
<evidence type="ECO:0000259" key="8">
    <source>
        <dbReference type="Pfam" id="PF01979"/>
    </source>
</evidence>